<evidence type="ECO:0000313" key="3">
    <source>
        <dbReference type="Proteomes" id="UP000800093"/>
    </source>
</evidence>
<protein>
    <submittedName>
        <fullName evidence="2">Uncharacterized protein</fullName>
    </submittedName>
</protein>
<dbReference type="EMBL" id="ML986635">
    <property type="protein sequence ID" value="KAF2262821.1"/>
    <property type="molecule type" value="Genomic_DNA"/>
</dbReference>
<dbReference type="AlphaFoldDB" id="A0A9P4K6R0"/>
<keyword evidence="3" id="KW-1185">Reference proteome</keyword>
<feature type="transmembrane region" description="Helical" evidence="1">
    <location>
        <begin position="95"/>
        <end position="115"/>
    </location>
</feature>
<organism evidence="2 3">
    <name type="scientific">Lojkania enalia</name>
    <dbReference type="NCBI Taxonomy" id="147567"/>
    <lineage>
        <taxon>Eukaryota</taxon>
        <taxon>Fungi</taxon>
        <taxon>Dikarya</taxon>
        <taxon>Ascomycota</taxon>
        <taxon>Pezizomycotina</taxon>
        <taxon>Dothideomycetes</taxon>
        <taxon>Pleosporomycetidae</taxon>
        <taxon>Pleosporales</taxon>
        <taxon>Pleosporales incertae sedis</taxon>
        <taxon>Lojkania</taxon>
    </lineage>
</organism>
<accession>A0A9P4K6R0</accession>
<proteinExistence type="predicted"/>
<dbReference type="OrthoDB" id="3790043at2759"/>
<dbReference type="Proteomes" id="UP000800093">
    <property type="component" value="Unassembled WGS sequence"/>
</dbReference>
<keyword evidence="1" id="KW-1133">Transmembrane helix</keyword>
<sequence length="229" mass="25567">MSHATGFAIGEIQHNEWTFSASLLNAETLPASPYVSFASGFPLSRNLTPQPTLKVAANPTIRRLSFYLQPTYSPLTLFDMSQYGPSNQKIPRSGVFAIMIFLFLAASYYGIVPFYSPAVDSISSSITSRLQLSFSSPSFCTKDIGDGLCCELHLGAEPCLTECRSAFVDRETVQLTKEYEECSDRCLIMYNDTCGKNDGTPNRTPDKRDIVDIVDKKLRQARHRRQPRP</sequence>
<gene>
    <name evidence="2" type="ORF">CC78DRAFT_605229</name>
</gene>
<evidence type="ECO:0000313" key="2">
    <source>
        <dbReference type="EMBL" id="KAF2262821.1"/>
    </source>
</evidence>
<comment type="caution">
    <text evidence="2">The sequence shown here is derived from an EMBL/GenBank/DDBJ whole genome shotgun (WGS) entry which is preliminary data.</text>
</comment>
<keyword evidence="1" id="KW-0812">Transmembrane</keyword>
<name>A0A9P4K6R0_9PLEO</name>
<keyword evidence="1" id="KW-0472">Membrane</keyword>
<reference evidence="3" key="1">
    <citation type="journal article" date="2020" name="Stud. Mycol.">
        <title>101 Dothideomycetes genomes: A test case for predicting lifestyles and emergence of pathogens.</title>
        <authorList>
            <person name="Haridas S."/>
            <person name="Albert R."/>
            <person name="Binder M."/>
            <person name="Bloem J."/>
            <person name="LaButti K."/>
            <person name="Salamov A."/>
            <person name="Andreopoulos B."/>
            <person name="Baker S."/>
            <person name="Barry K."/>
            <person name="Bills G."/>
            <person name="Bluhm B."/>
            <person name="Cannon C."/>
            <person name="Castanera R."/>
            <person name="Culley D."/>
            <person name="Daum C."/>
            <person name="Ezra D."/>
            <person name="Gonzalez J."/>
            <person name="Henrissat B."/>
            <person name="Kuo A."/>
            <person name="Liang C."/>
            <person name="Lipzen A."/>
            <person name="Lutzoni F."/>
            <person name="Magnuson J."/>
            <person name="Mondo S."/>
            <person name="Nolan M."/>
            <person name="Ohm R."/>
            <person name="Pangilinan J."/>
            <person name="Park H.-J."/>
            <person name="Ramirez L."/>
            <person name="Alfaro M."/>
            <person name="Sun H."/>
            <person name="Tritt A."/>
            <person name="Yoshinaga Y."/>
            <person name="Zwiers L.-H."/>
            <person name="Turgeon B."/>
            <person name="Goodwin S."/>
            <person name="Spatafora J."/>
            <person name="Crous P."/>
            <person name="Grigoriev I."/>
        </authorList>
    </citation>
    <scope>NUCLEOTIDE SEQUENCE [LARGE SCALE GENOMIC DNA]</scope>
    <source>
        <strain evidence="3">CBS 304.66</strain>
    </source>
</reference>
<evidence type="ECO:0000256" key="1">
    <source>
        <dbReference type="SAM" id="Phobius"/>
    </source>
</evidence>